<dbReference type="GO" id="GO:0006508">
    <property type="term" value="P:proteolysis"/>
    <property type="evidence" value="ECO:0007669"/>
    <property type="project" value="InterPro"/>
</dbReference>
<name>A0A8J8AY92_9GAMM</name>
<accession>A0A8J8AY92</accession>
<organism evidence="4">
    <name type="scientific">Coralloluteibacterium stylophorae</name>
    <dbReference type="NCBI Taxonomy" id="1776034"/>
    <lineage>
        <taxon>Bacteria</taxon>
        <taxon>Pseudomonadati</taxon>
        <taxon>Pseudomonadota</taxon>
        <taxon>Gammaproteobacteria</taxon>
        <taxon>Lysobacterales</taxon>
        <taxon>Lysobacteraceae</taxon>
        <taxon>Coralloluteibacterium</taxon>
    </lineage>
</organism>
<dbReference type="InterPro" id="IPR002471">
    <property type="entry name" value="Pept_S9_AS"/>
</dbReference>
<reference evidence="4" key="2">
    <citation type="submission" date="2021-04" db="EMBL/GenBank/DDBJ databases">
        <authorList>
            <person name="Karlyshev A.V."/>
        </authorList>
    </citation>
    <scope>NUCLEOTIDE SEQUENCE</scope>
    <source>
        <strain evidence="4">LMG 29479</strain>
    </source>
</reference>
<reference evidence="5 6" key="1">
    <citation type="journal article" date="2021" name="Microbiol. Resour. Announc.">
        <title>Draft Genome Sequence of Coralloluteibacterium stylophorae LMG 29479T.</title>
        <authorList>
            <person name="Karlyshev A.V."/>
            <person name="Kudryashova E.B."/>
            <person name="Ariskina E.V."/>
            <person name="Conroy A.P."/>
            <person name="Abidueva E.Y."/>
        </authorList>
    </citation>
    <scope>NUCLEOTIDE SEQUENCE [LARGE SCALE GENOMIC DNA]</scope>
    <source>
        <strain evidence="5 6">LMG 29479</strain>
    </source>
</reference>
<dbReference type="SUPFAM" id="SSF53474">
    <property type="entry name" value="alpha/beta-Hydrolases"/>
    <property type="match status" value="1"/>
</dbReference>
<evidence type="ECO:0000313" key="6">
    <source>
        <dbReference type="Proteomes" id="UP000675747"/>
    </source>
</evidence>
<evidence type="ECO:0000313" key="4">
    <source>
        <dbReference type="EMBL" id="MBR0563466.1"/>
    </source>
</evidence>
<dbReference type="GO" id="GO:0004252">
    <property type="term" value="F:serine-type endopeptidase activity"/>
    <property type="evidence" value="ECO:0007669"/>
    <property type="project" value="InterPro"/>
</dbReference>
<dbReference type="InterPro" id="IPR000073">
    <property type="entry name" value="AB_hydrolase_1"/>
</dbReference>
<dbReference type="InterPro" id="IPR050261">
    <property type="entry name" value="FrsA_esterase"/>
</dbReference>
<dbReference type="InterPro" id="IPR029058">
    <property type="entry name" value="AB_hydrolase_fold"/>
</dbReference>
<evidence type="ECO:0000256" key="1">
    <source>
        <dbReference type="ARBA" id="ARBA00022801"/>
    </source>
</evidence>
<dbReference type="EMBL" id="JAGQFT010000135">
    <property type="protein sequence ID" value="MBR0563466.1"/>
    <property type="molecule type" value="Genomic_DNA"/>
</dbReference>
<comment type="similarity">
    <text evidence="2">Belongs to the AB hydrolase superfamily. FUS2 hydrolase family.</text>
</comment>
<dbReference type="PANTHER" id="PTHR22946:SF5">
    <property type="entry name" value="PEPTIDASE S9 PROLYL OLIGOPEPTIDASE CATALYTIC DOMAIN-CONTAINING PROTEIN"/>
    <property type="match status" value="1"/>
</dbReference>
<gene>
    <name evidence="5" type="ORF">KB893_000275</name>
    <name evidence="4" type="ORF">KB893_13215</name>
</gene>
<keyword evidence="1 4" id="KW-0378">Hydrolase</keyword>
<dbReference type="Pfam" id="PF12697">
    <property type="entry name" value="Abhydrolase_6"/>
    <property type="match status" value="1"/>
</dbReference>
<dbReference type="RefSeq" id="WP_211927374.1">
    <property type="nucleotide sequence ID" value="NZ_JAGQFT020000001.1"/>
</dbReference>
<dbReference type="AlphaFoldDB" id="A0A8J8AY92"/>
<protein>
    <submittedName>
        <fullName evidence="4">Alpha/beta hydrolase</fullName>
    </submittedName>
</protein>
<evidence type="ECO:0000259" key="3">
    <source>
        <dbReference type="Pfam" id="PF12697"/>
    </source>
</evidence>
<sequence>MRSSPTAIHVDDQHLAATIAAPSTRMPGLLFVHGWNGSQKRDLIRAKEIAALGCICLTFDMRGHGDLEGLRADTTREHNLNDVLAAYDRLACHPEVDRSAIAVVGSSYGGYLASILTALRPVRWLALRVPALYRDEHWETPKGSLDRADLDLYRSQVVPPEDNRALGACTQFEGDVLIVESEHDRLVPHPNIVSYIGAFRRARSMTYRVIEGADHALSNVTHRRAYSTLLTHWTSEMVLGARRRPGDLEPMGAEPYALASPG</sequence>
<dbReference type="PANTHER" id="PTHR22946">
    <property type="entry name" value="DIENELACTONE HYDROLASE DOMAIN-CONTAINING PROTEIN-RELATED"/>
    <property type="match status" value="1"/>
</dbReference>
<feature type="domain" description="AB hydrolase-1" evidence="3">
    <location>
        <begin position="29"/>
        <end position="219"/>
    </location>
</feature>
<keyword evidence="6" id="KW-1185">Reference proteome</keyword>
<dbReference type="Proteomes" id="UP000675747">
    <property type="component" value="Unassembled WGS sequence"/>
</dbReference>
<dbReference type="EMBL" id="JAGQFT020000001">
    <property type="protein sequence ID" value="MBS7455571.1"/>
    <property type="molecule type" value="Genomic_DNA"/>
</dbReference>
<dbReference type="PROSITE" id="PS00708">
    <property type="entry name" value="PRO_ENDOPEP_SER"/>
    <property type="match status" value="1"/>
</dbReference>
<dbReference type="Gene3D" id="3.40.50.1820">
    <property type="entry name" value="alpha/beta hydrolase"/>
    <property type="match status" value="1"/>
</dbReference>
<evidence type="ECO:0000313" key="5">
    <source>
        <dbReference type="EMBL" id="MBS7455571.1"/>
    </source>
</evidence>
<proteinExistence type="inferred from homology"/>
<evidence type="ECO:0000256" key="2">
    <source>
        <dbReference type="ARBA" id="ARBA00038115"/>
    </source>
</evidence>
<comment type="caution">
    <text evidence="4">The sequence shown here is derived from an EMBL/GenBank/DDBJ whole genome shotgun (WGS) entry which is preliminary data.</text>
</comment>